<dbReference type="Proteomes" id="UP000230390">
    <property type="component" value="Unassembled WGS sequence"/>
</dbReference>
<evidence type="ECO:0000313" key="1">
    <source>
        <dbReference type="EMBL" id="PIL42040.1"/>
    </source>
</evidence>
<comment type="caution">
    <text evidence="1">The sequence shown here is derived from an EMBL/GenBank/DDBJ whole genome shotgun (WGS) entry which is preliminary data.</text>
</comment>
<protein>
    <recommendedName>
        <fullName evidence="3">Phage tail protein</fullName>
    </recommendedName>
</protein>
<keyword evidence="2" id="KW-1185">Reference proteome</keyword>
<reference evidence="1 2" key="1">
    <citation type="submission" date="2017-10" db="EMBL/GenBank/DDBJ databases">
        <title>Massilia psychrophilum sp. nov., a novel purple-pigmented bacterium isolated from Tianshan glacier, Xinjiang Municipality, China.</title>
        <authorList>
            <person name="Wang H."/>
        </authorList>
    </citation>
    <scope>NUCLEOTIDE SEQUENCE [LARGE SCALE GENOMIC DNA]</scope>
    <source>
        <strain evidence="1 2">JCM 30074</strain>
    </source>
</reference>
<organism evidence="1 2">
    <name type="scientific">Massilia eurypsychrophila</name>
    <dbReference type="NCBI Taxonomy" id="1485217"/>
    <lineage>
        <taxon>Bacteria</taxon>
        <taxon>Pseudomonadati</taxon>
        <taxon>Pseudomonadota</taxon>
        <taxon>Betaproteobacteria</taxon>
        <taxon>Burkholderiales</taxon>
        <taxon>Oxalobacteraceae</taxon>
        <taxon>Telluria group</taxon>
        <taxon>Massilia</taxon>
    </lineage>
</organism>
<accession>A0A2G8T7L6</accession>
<name>A0A2G8T7L6_9BURK</name>
<sequence length="153" mass="15975">MAGIDFDTIASAKLYISASAPTVAEGAGAAAAFALLTWVEVGQITNVGSVEGREYSTATLSTVGDAQDREKKGSFKLPNAEFECAWAASDAGQILVKAASKDYSVPSFKVVNQDESNDYFTAQVSKFTKGGGTSNDAVKGSMTLLRQTDTVVD</sequence>
<proteinExistence type="predicted"/>
<evidence type="ECO:0008006" key="3">
    <source>
        <dbReference type="Google" id="ProtNLM"/>
    </source>
</evidence>
<gene>
    <name evidence="1" type="ORF">CR105_26455</name>
</gene>
<dbReference type="OrthoDB" id="8755976at2"/>
<dbReference type="AlphaFoldDB" id="A0A2G8T7L6"/>
<evidence type="ECO:0000313" key="2">
    <source>
        <dbReference type="Proteomes" id="UP000230390"/>
    </source>
</evidence>
<dbReference type="RefSeq" id="WP_099793867.1">
    <property type="nucleotide sequence ID" value="NZ_JBHLYV010000005.1"/>
</dbReference>
<dbReference type="Gene3D" id="4.10.410.40">
    <property type="match status" value="1"/>
</dbReference>
<dbReference type="EMBL" id="PDOC01000041">
    <property type="protein sequence ID" value="PIL42040.1"/>
    <property type="molecule type" value="Genomic_DNA"/>
</dbReference>